<dbReference type="AlphaFoldDB" id="A0A1F5CB57"/>
<organism evidence="1 2">
    <name type="scientific">Candidatus Azambacteria bacterium RIFCSPLOWO2_02_FULL_44_14</name>
    <dbReference type="NCBI Taxonomy" id="1797306"/>
    <lineage>
        <taxon>Bacteria</taxon>
        <taxon>Candidatus Azamiibacteriota</taxon>
    </lineage>
</organism>
<dbReference type="Proteomes" id="UP000177197">
    <property type="component" value="Unassembled WGS sequence"/>
</dbReference>
<reference evidence="1 2" key="1">
    <citation type="journal article" date="2016" name="Nat. Commun.">
        <title>Thousands of microbial genomes shed light on interconnected biogeochemical processes in an aquifer system.</title>
        <authorList>
            <person name="Anantharaman K."/>
            <person name="Brown C.T."/>
            <person name="Hug L.A."/>
            <person name="Sharon I."/>
            <person name="Castelle C.J."/>
            <person name="Probst A.J."/>
            <person name="Thomas B.C."/>
            <person name="Singh A."/>
            <person name="Wilkins M.J."/>
            <person name="Karaoz U."/>
            <person name="Brodie E.L."/>
            <person name="Williams K.H."/>
            <person name="Hubbard S.S."/>
            <person name="Banfield J.F."/>
        </authorList>
    </citation>
    <scope>NUCLEOTIDE SEQUENCE [LARGE SCALE GENOMIC DNA]</scope>
</reference>
<accession>A0A1F5CB57</accession>
<protein>
    <submittedName>
        <fullName evidence="1">Uncharacterized protein</fullName>
    </submittedName>
</protein>
<sequence>MKIRNPKSEIRNNFQNSKFKIRMTFLVALLTFTFLFFTFHFSLFTPAYAEVPVKCEKCSKENTLKDFSKKETENTKSIFNEQLKEFNFMRNKESIKRNLFNLILNKIQDWILGKGGSGNCTIPGFSGPIEVPCNQTNQPKYVTNWKDYISDAGLQGGNSFIETLGGVRFCSTEGGIDTTPVIQKLVKESFNASFNKLYSCSVPNNQTNVFATGGGGWQGWLKLNEPGNDFFSAFTVSYDEAKRRAILEQQAKVNEAMSGDGFLGEKECKVKTNKTTISPDGTEKTEQVCLDDTIKTPAIVVSQYAKKNVDSTYDNIANAEDLEPYLSMISSDLFNLIMNLGFKNIPSGSVGSPAPAGGGGGGLSLAEQLCAPFKNVPTAYQECIRAVQSGEDITLFGKKYLLGLIDDELNYLDAIRQTKQGTANSLAQSIDILDQTQSCQSSVDQNPKKQPYLAQNPIAATVFFDQITLNNTISARNIIVRQIIDLQKRIDDLNKFRDIVNQLTDKDAITKAISDYQPTFGPGEGQSTVDDAKDELAIVQQNLINHQEKLLNCLNLKAAIEAFQIPEVIF</sequence>
<dbReference type="EMBL" id="MEYV01000013">
    <property type="protein sequence ID" value="OGD40057.1"/>
    <property type="molecule type" value="Genomic_DNA"/>
</dbReference>
<evidence type="ECO:0000313" key="2">
    <source>
        <dbReference type="Proteomes" id="UP000177197"/>
    </source>
</evidence>
<name>A0A1F5CB57_9BACT</name>
<proteinExistence type="predicted"/>
<evidence type="ECO:0000313" key="1">
    <source>
        <dbReference type="EMBL" id="OGD40057.1"/>
    </source>
</evidence>
<comment type="caution">
    <text evidence="1">The sequence shown here is derived from an EMBL/GenBank/DDBJ whole genome shotgun (WGS) entry which is preliminary data.</text>
</comment>
<gene>
    <name evidence="1" type="ORF">A3I30_02420</name>
</gene>